<feature type="region of interest" description="Disordered" evidence="2">
    <location>
        <begin position="1204"/>
        <end position="1247"/>
    </location>
</feature>
<feature type="region of interest" description="Disordered" evidence="2">
    <location>
        <begin position="719"/>
        <end position="777"/>
    </location>
</feature>
<dbReference type="GeneTree" id="ENSGT00530000063607"/>
<evidence type="ECO:0000313" key="5">
    <source>
        <dbReference type="Proteomes" id="UP000694388"/>
    </source>
</evidence>
<feature type="region of interest" description="Disordered" evidence="2">
    <location>
        <begin position="636"/>
        <end position="696"/>
    </location>
</feature>
<feature type="compositionally biased region" description="Basic and acidic residues" evidence="2">
    <location>
        <begin position="166"/>
        <end position="178"/>
    </location>
</feature>
<feature type="compositionally biased region" description="Polar residues" evidence="2">
    <location>
        <begin position="567"/>
        <end position="580"/>
    </location>
</feature>
<proteinExistence type="predicted"/>
<dbReference type="GO" id="GO:0007019">
    <property type="term" value="P:microtubule depolymerization"/>
    <property type="evidence" value="ECO:0007669"/>
    <property type="project" value="TreeGrafter"/>
</dbReference>
<feature type="compositionally biased region" description="Polar residues" evidence="2">
    <location>
        <begin position="1204"/>
        <end position="1214"/>
    </location>
</feature>
<feature type="region of interest" description="Disordered" evidence="2">
    <location>
        <begin position="311"/>
        <end position="356"/>
    </location>
</feature>
<protein>
    <recommendedName>
        <fullName evidence="3">Nck-associated protein 5 C-terminal domain-containing protein</fullName>
    </recommendedName>
</protein>
<organism evidence="4 5">
    <name type="scientific">Eptatretus burgeri</name>
    <name type="common">Inshore hagfish</name>
    <dbReference type="NCBI Taxonomy" id="7764"/>
    <lineage>
        <taxon>Eukaryota</taxon>
        <taxon>Metazoa</taxon>
        <taxon>Chordata</taxon>
        <taxon>Craniata</taxon>
        <taxon>Vertebrata</taxon>
        <taxon>Cyclostomata</taxon>
        <taxon>Myxini</taxon>
        <taxon>Myxiniformes</taxon>
        <taxon>Myxinidae</taxon>
        <taxon>Eptatretinae</taxon>
        <taxon>Eptatretus</taxon>
    </lineage>
</organism>
<dbReference type="Proteomes" id="UP000694388">
    <property type="component" value="Unplaced"/>
</dbReference>
<evidence type="ECO:0000313" key="4">
    <source>
        <dbReference type="Ensembl" id="ENSEBUP00000002033.1"/>
    </source>
</evidence>
<feature type="domain" description="Nck-associated protein 5 C-terminal" evidence="3">
    <location>
        <begin position="1247"/>
        <end position="1340"/>
    </location>
</feature>
<dbReference type="InterPro" id="IPR032769">
    <property type="entry name" value="NCKAP5_C"/>
</dbReference>
<feature type="compositionally biased region" description="Polar residues" evidence="2">
    <location>
        <begin position="636"/>
        <end position="646"/>
    </location>
</feature>
<dbReference type="InterPro" id="IPR026163">
    <property type="entry name" value="Nckap5l"/>
</dbReference>
<name>A0A8C4NG66_EPTBU</name>
<feature type="region of interest" description="Disordered" evidence="2">
    <location>
        <begin position="564"/>
        <end position="622"/>
    </location>
</feature>
<reference evidence="4" key="1">
    <citation type="submission" date="2025-08" db="UniProtKB">
        <authorList>
            <consortium name="Ensembl"/>
        </authorList>
    </citation>
    <scope>IDENTIFICATION</scope>
</reference>
<sequence length="1525" mass="163935">SQNTADRAISSASLQAENSALALENESQREQYERCLDKVANEVVQALLTQKDLREECVRLRTRVGDLEQQNHTLSILFQQKLCLPTSTGLQLQAALAAPAYEGGSLCRLNPASPGSSCSSSDLSLSSSCSEISISSCPRAVHRESAQVSSEVRAHVRRYAGGSGPRDSHEDALQRQRRKENSILRGLRQLVSRDGFMCEERIGLLPSEWPGRECMSSNEGIYSPGYRPTMTTQNSQHIHVKKHSYESDSQDDSGEDLPITQVAVSCHDWTLPSCLRLSHDLPDGFFGLGSHGDLLGSARCLSRLQASMPRCQRQRRSLNSGESRASSANHAVKNGIERHGSDKRRPHKGVGSVTQDSRCLGMKDDQCDPNVRSRAVSVTHMLHRTDAGCVTALCSQVVSLTSPSVTLADNPSMLQFVRSLAGSPGKEDCQQGLSSTCESTGSSTLAVSQEERVPVDYMVLDPEGSRVFEINNGTAISPTDEEPSHDDSASPHNKVAVSSIVALTTNVSDSMAPTITHQKSSEMASTPPALPESESQQKLIKPICSPKHKSGVVYSVSFAPPGFSRARPSSNCSPKKSSLPQAPRDSERQCNTNENEPASNGNEQDKASSPFNSGKTSALSSPAKLSRYLKVSTTGNATKNVDNSCLKTKGERGLTQRVSHLPRNSRSPSKSGESPTKHINCSNGSPPPSAAQDVSTSAQGIITLNTRMPIVSSRQVLTSNATLSQPTPEIPTTSLVHSGNSSGTVSPEQPEEPVRDSPAMPCRLQTPSPPGRSASLLIRPNYDIPPSMTLLKPNYGSAQTQAHHGKVRLVKEKSTSTKMASKLPTSYPSHAARSTMVTPNRSGVQRSLLLGAMTETSQQVTFICSQPKLPLRSTASAPTSPMHVMESEKSQVVKITTAAEKESNSLATHPTGNALTLANGVKSKPPKTQNSPCGIDMKELPSNGKTLHLEPETSADSFLLAKQQTKYGSAAIFSSKIGIVVRNPQLEVEAMIPPLISCCTDSLTPRPTDCTESENFQSFSKQAPQSPSCSRPFAKPALGMSGTKARSLSFSANCSPRDRVLPPSSPGDLSPRTRTHIITNTAERGSPLARQLSSPMPDSPRTVLETKVDVPLEGEAAQSSPSLFCAGNSEQKSFDINEGVQFSKKSPKALSPNERKWGASNAIEDYGVSTRPEKAVSVCPEQDMCKLLLQTKPNSMTQIISTITRTEDGGSTDQPPMGHHSKDRCDSKSNSEPSPESISKAPSSPGASIEEKVMLGIQANVIRKSQEQQSCSRTGSTTADGKLRSGAASSFANWFGFRRNKTASVTTGIPTEIAKKGSNRDILGEGKKGGETARKEEKREWTALGRRLRAKGKRADGKQEALWQRGEPQFIPILLLLCTIFGGFFISMPSKCLLSISGPPEFQCQMRTLDSGIGTFPPPDPASKGVGRTIVQSHSKALVATTAMSNITARAQTLERKLSSVPDTEGICHSLSDPTVARERARTLNGSGRNTTKGTVERVGWGGRTPTAEMRDKIEGDLDRQWVWG</sequence>
<evidence type="ECO:0000256" key="2">
    <source>
        <dbReference type="SAM" id="MobiDB-lite"/>
    </source>
</evidence>
<evidence type="ECO:0000256" key="1">
    <source>
        <dbReference type="SAM" id="Coils"/>
    </source>
</evidence>
<dbReference type="GO" id="GO:0035371">
    <property type="term" value="C:microtubule plus-end"/>
    <property type="evidence" value="ECO:0007669"/>
    <property type="project" value="TreeGrafter"/>
</dbReference>
<keyword evidence="1" id="KW-0175">Coiled coil</keyword>
<dbReference type="Pfam" id="PF15246">
    <property type="entry name" value="NCKAP5"/>
    <property type="match status" value="2"/>
</dbReference>
<dbReference type="PANTHER" id="PTHR21740">
    <property type="entry name" value="NCK-ASSOCIATED PROTEIN 5"/>
    <property type="match status" value="1"/>
</dbReference>
<feature type="region of interest" description="Disordered" evidence="2">
    <location>
        <begin position="1009"/>
        <end position="1101"/>
    </location>
</feature>
<feature type="compositionally biased region" description="Polar residues" evidence="2">
    <location>
        <begin position="317"/>
        <end position="329"/>
    </location>
</feature>
<feature type="compositionally biased region" description="Polar residues" evidence="2">
    <location>
        <begin position="656"/>
        <end position="684"/>
    </location>
</feature>
<feature type="region of interest" description="Disordered" evidence="2">
    <location>
        <begin position="509"/>
        <end position="538"/>
    </location>
</feature>
<feature type="compositionally biased region" description="Polar residues" evidence="2">
    <location>
        <begin position="816"/>
        <end position="828"/>
    </location>
</feature>
<feature type="compositionally biased region" description="Polar residues" evidence="2">
    <location>
        <begin position="589"/>
        <end position="620"/>
    </location>
</feature>
<feature type="coiled-coil region" evidence="1">
    <location>
        <begin position="36"/>
        <end position="70"/>
    </location>
</feature>
<accession>A0A8C4NG66</accession>
<feature type="region of interest" description="Disordered" evidence="2">
    <location>
        <begin position="800"/>
        <end position="839"/>
    </location>
</feature>
<feature type="compositionally biased region" description="Polar residues" evidence="2">
    <location>
        <begin position="509"/>
        <end position="524"/>
    </location>
</feature>
<evidence type="ECO:0000259" key="3">
    <source>
        <dbReference type="Pfam" id="PF15246"/>
    </source>
</evidence>
<dbReference type="GO" id="GO:0001578">
    <property type="term" value="P:microtubule bundle formation"/>
    <property type="evidence" value="ECO:0007669"/>
    <property type="project" value="TreeGrafter"/>
</dbReference>
<dbReference type="Ensembl" id="ENSEBUT00000002379.1">
    <property type="protein sequence ID" value="ENSEBUP00000002033.1"/>
    <property type="gene ID" value="ENSEBUG00000001554.1"/>
</dbReference>
<feature type="domain" description="Nck-associated protein 5 C-terminal" evidence="3">
    <location>
        <begin position="1403"/>
        <end position="1460"/>
    </location>
</feature>
<feature type="region of interest" description="Disordered" evidence="2">
    <location>
        <begin position="1485"/>
        <end position="1507"/>
    </location>
</feature>
<keyword evidence="5" id="KW-1185">Reference proteome</keyword>
<feature type="region of interest" description="Disordered" evidence="2">
    <location>
        <begin position="1264"/>
        <end position="1283"/>
    </location>
</feature>
<feature type="region of interest" description="Disordered" evidence="2">
    <location>
        <begin position="474"/>
        <end position="493"/>
    </location>
</feature>
<feature type="compositionally biased region" description="Polar residues" evidence="2">
    <location>
        <begin position="1485"/>
        <end position="1494"/>
    </location>
</feature>
<feature type="compositionally biased region" description="Polar residues" evidence="2">
    <location>
        <begin position="1013"/>
        <end position="1029"/>
    </location>
</feature>
<feature type="compositionally biased region" description="Polar residues" evidence="2">
    <location>
        <begin position="719"/>
        <end position="747"/>
    </location>
</feature>
<feature type="compositionally biased region" description="Polar residues" evidence="2">
    <location>
        <begin position="1044"/>
        <end position="1054"/>
    </location>
</feature>
<feature type="compositionally biased region" description="Polar residues" evidence="2">
    <location>
        <begin position="1230"/>
        <end position="1246"/>
    </location>
</feature>
<feature type="region of interest" description="Disordered" evidence="2">
    <location>
        <begin position="158"/>
        <end position="178"/>
    </location>
</feature>
<feature type="compositionally biased region" description="Polar residues" evidence="2">
    <location>
        <begin position="1267"/>
        <end position="1279"/>
    </location>
</feature>
<reference evidence="4" key="2">
    <citation type="submission" date="2025-09" db="UniProtKB">
        <authorList>
            <consortium name="Ensembl"/>
        </authorList>
    </citation>
    <scope>IDENTIFICATION</scope>
</reference>
<dbReference type="PANTHER" id="PTHR21740:SF8">
    <property type="entry name" value="NCK-ASSOCIATED PROTEIN 5"/>
    <property type="match status" value="1"/>
</dbReference>